<reference evidence="7 8" key="1">
    <citation type="submission" date="2020-04" db="EMBL/GenBank/DDBJ databases">
        <title>Genome sequencing of novel species.</title>
        <authorList>
            <person name="Heo J."/>
            <person name="Kim S.-J."/>
            <person name="Kim J.-S."/>
            <person name="Hong S.-B."/>
            <person name="Kwon S.-W."/>
        </authorList>
    </citation>
    <scope>NUCLEOTIDE SEQUENCE [LARGE SCALE GENOMIC DNA]</scope>
    <source>
        <strain evidence="7 8">CJU-R4</strain>
    </source>
</reference>
<feature type="transmembrane region" description="Helical" evidence="5">
    <location>
        <begin position="112"/>
        <end position="132"/>
    </location>
</feature>
<dbReference type="RefSeq" id="WP_169551949.1">
    <property type="nucleotide sequence ID" value="NZ_CP051677.1"/>
</dbReference>
<dbReference type="SUPFAM" id="SSF103473">
    <property type="entry name" value="MFS general substrate transporter"/>
    <property type="match status" value="1"/>
</dbReference>
<keyword evidence="2 5" id="KW-0812">Transmembrane</keyword>
<dbReference type="InterPro" id="IPR036259">
    <property type="entry name" value="MFS_trans_sf"/>
</dbReference>
<dbReference type="Proteomes" id="UP000501128">
    <property type="component" value="Chromosome"/>
</dbReference>
<feature type="transmembrane region" description="Helical" evidence="5">
    <location>
        <begin position="343"/>
        <end position="363"/>
    </location>
</feature>
<evidence type="ECO:0000256" key="5">
    <source>
        <dbReference type="SAM" id="Phobius"/>
    </source>
</evidence>
<evidence type="ECO:0000313" key="8">
    <source>
        <dbReference type="Proteomes" id="UP000501128"/>
    </source>
</evidence>
<keyword evidence="3 5" id="KW-1133">Transmembrane helix</keyword>
<comment type="subcellular location">
    <subcellularLocation>
        <location evidence="1">Membrane</location>
        <topology evidence="1">Multi-pass membrane protein</topology>
    </subcellularLocation>
</comment>
<evidence type="ECO:0000259" key="6">
    <source>
        <dbReference type="PROSITE" id="PS50850"/>
    </source>
</evidence>
<evidence type="ECO:0000256" key="4">
    <source>
        <dbReference type="ARBA" id="ARBA00023136"/>
    </source>
</evidence>
<dbReference type="PANTHER" id="PTHR23508">
    <property type="entry name" value="CARBOXYLIC ACID TRANSPORTER PROTEIN HOMOLOG"/>
    <property type="match status" value="1"/>
</dbReference>
<dbReference type="AlphaFoldDB" id="A0A7L5DTR3"/>
<dbReference type="PANTHER" id="PTHR23508:SF10">
    <property type="entry name" value="CARBOXYLIC ACID TRANSPORTER PROTEIN HOMOLOG"/>
    <property type="match status" value="1"/>
</dbReference>
<gene>
    <name evidence="7" type="ORF">HH216_17415</name>
</gene>
<accession>A0A7L5DTR3</accession>
<dbReference type="PROSITE" id="PS50850">
    <property type="entry name" value="MFS"/>
    <property type="match status" value="1"/>
</dbReference>
<feature type="transmembrane region" description="Helical" evidence="5">
    <location>
        <begin position="375"/>
        <end position="403"/>
    </location>
</feature>
<evidence type="ECO:0000256" key="1">
    <source>
        <dbReference type="ARBA" id="ARBA00004141"/>
    </source>
</evidence>
<name>A0A7L5DTR3_9BACT</name>
<feature type="transmembrane region" description="Helical" evidence="5">
    <location>
        <begin position="409"/>
        <end position="427"/>
    </location>
</feature>
<dbReference type="Gene3D" id="1.20.1250.20">
    <property type="entry name" value="MFS general substrate transporter like domains"/>
    <property type="match status" value="1"/>
</dbReference>
<dbReference type="PROSITE" id="PS00217">
    <property type="entry name" value="SUGAR_TRANSPORT_2"/>
    <property type="match status" value="1"/>
</dbReference>
<organism evidence="7 8">
    <name type="scientific">Spirosoma rhododendri</name>
    <dbReference type="NCBI Taxonomy" id="2728024"/>
    <lineage>
        <taxon>Bacteria</taxon>
        <taxon>Pseudomonadati</taxon>
        <taxon>Bacteroidota</taxon>
        <taxon>Cytophagia</taxon>
        <taxon>Cytophagales</taxon>
        <taxon>Cytophagaceae</taxon>
        <taxon>Spirosoma</taxon>
    </lineage>
</organism>
<dbReference type="Pfam" id="PF07690">
    <property type="entry name" value="MFS_1"/>
    <property type="match status" value="1"/>
</dbReference>
<dbReference type="EMBL" id="CP051677">
    <property type="protein sequence ID" value="QJD79988.1"/>
    <property type="molecule type" value="Genomic_DNA"/>
</dbReference>
<evidence type="ECO:0000256" key="3">
    <source>
        <dbReference type="ARBA" id="ARBA00022989"/>
    </source>
</evidence>
<feature type="transmembrane region" description="Helical" evidence="5">
    <location>
        <begin position="319"/>
        <end position="337"/>
    </location>
</feature>
<protein>
    <submittedName>
        <fullName evidence="7">MFS transporter</fullName>
    </submittedName>
</protein>
<feature type="transmembrane region" description="Helical" evidence="5">
    <location>
        <begin position="287"/>
        <end position="307"/>
    </location>
</feature>
<dbReference type="InterPro" id="IPR020846">
    <property type="entry name" value="MFS_dom"/>
</dbReference>
<feature type="transmembrane region" description="Helical" evidence="5">
    <location>
        <begin position="21"/>
        <end position="47"/>
    </location>
</feature>
<feature type="transmembrane region" description="Helical" evidence="5">
    <location>
        <begin position="176"/>
        <end position="195"/>
    </location>
</feature>
<evidence type="ECO:0000313" key="7">
    <source>
        <dbReference type="EMBL" id="QJD79988.1"/>
    </source>
</evidence>
<feature type="transmembrane region" description="Helical" evidence="5">
    <location>
        <begin position="59"/>
        <end position="79"/>
    </location>
</feature>
<sequence>MNPAIPASIEQTAIRPLQYATIFICFLMNVLDGMDVLVISYCAPAIAKSWNVGPEALGVVFSSGLVGMTLGALLLAPAADHVGRKTMILVSTVLMGGSIFLTSFVTSVAMLLVMRLISGFGIGCMLASTAALTAEYTPDRSRDFWVSLAIAGYPMGAILSGMVAASVVPHDGWPRMFQLAGLASFVTLPVAWYYLSESLAFYLRKQPAGALDKANTILEKLGRERLAALPANTPQAHNLPFQDVLGSEYRLPTFQLWTALFLSFASLYFLTAWIPKLASNAGLSLSLAIYAGTVFNGGAFVGVLTQGYCSSRFGLKKTIGTFLIITAVLMASFRFFIGSNLLLPLFGLLGFGIQGGFVGLYAISARLYPTEFKAAGVGWAIGVGRLGGIIGPALGGVLIGMGLSLADNFLAFAVPTLLAGIATLYIATKKIS</sequence>
<dbReference type="KEGG" id="srho:HH216_17415"/>
<evidence type="ECO:0000256" key="2">
    <source>
        <dbReference type="ARBA" id="ARBA00022692"/>
    </source>
</evidence>
<dbReference type="PROSITE" id="PS00216">
    <property type="entry name" value="SUGAR_TRANSPORT_1"/>
    <property type="match status" value="1"/>
</dbReference>
<feature type="transmembrane region" description="Helical" evidence="5">
    <location>
        <begin position="86"/>
        <end position="106"/>
    </location>
</feature>
<proteinExistence type="predicted"/>
<feature type="domain" description="Major facilitator superfamily (MFS) profile" evidence="6">
    <location>
        <begin position="21"/>
        <end position="431"/>
    </location>
</feature>
<feature type="transmembrane region" description="Helical" evidence="5">
    <location>
        <begin position="256"/>
        <end position="275"/>
    </location>
</feature>
<dbReference type="GO" id="GO:0046943">
    <property type="term" value="F:carboxylic acid transmembrane transporter activity"/>
    <property type="evidence" value="ECO:0007669"/>
    <property type="project" value="TreeGrafter"/>
</dbReference>
<dbReference type="InterPro" id="IPR005829">
    <property type="entry name" value="Sugar_transporter_CS"/>
</dbReference>
<dbReference type="GO" id="GO:0005886">
    <property type="term" value="C:plasma membrane"/>
    <property type="evidence" value="ECO:0007669"/>
    <property type="project" value="TreeGrafter"/>
</dbReference>
<keyword evidence="4 5" id="KW-0472">Membrane</keyword>
<keyword evidence="8" id="KW-1185">Reference proteome</keyword>
<feature type="transmembrane region" description="Helical" evidence="5">
    <location>
        <begin position="144"/>
        <end position="164"/>
    </location>
</feature>
<dbReference type="InterPro" id="IPR011701">
    <property type="entry name" value="MFS"/>
</dbReference>